<dbReference type="KEGG" id="stri:C7M71_021900"/>
<keyword evidence="1" id="KW-0418">Kinase</keyword>
<dbReference type="RefSeq" id="WP_111495275.1">
    <property type="nucleotide sequence ID" value="NZ_CP031264.1"/>
</dbReference>
<dbReference type="GO" id="GO:0016301">
    <property type="term" value="F:kinase activity"/>
    <property type="evidence" value="ECO:0007669"/>
    <property type="project" value="UniProtKB-KW"/>
</dbReference>
<dbReference type="AlphaFoldDB" id="A0A345T108"/>
<accession>A0A345T108</accession>
<keyword evidence="1" id="KW-0808">Transferase</keyword>
<keyword evidence="2" id="KW-1185">Reference proteome</keyword>
<evidence type="ECO:0000313" key="1">
    <source>
        <dbReference type="EMBL" id="AXI79663.1"/>
    </source>
</evidence>
<dbReference type="Gene3D" id="3.90.1200.10">
    <property type="match status" value="1"/>
</dbReference>
<name>A0A345T108_9ACTN</name>
<gene>
    <name evidence="1" type="ORF">C7M71_021900</name>
</gene>
<protein>
    <submittedName>
        <fullName evidence="1">Kinase</fullName>
    </submittedName>
</protein>
<dbReference type="InterPro" id="IPR011009">
    <property type="entry name" value="Kinase-like_dom_sf"/>
</dbReference>
<dbReference type="Pfam" id="PF04655">
    <property type="entry name" value="APH_6_hur"/>
    <property type="match status" value="1"/>
</dbReference>
<organism evidence="1 2">
    <name type="scientific">Peterkaempfera bronchialis</name>
    <dbReference type="NCBI Taxonomy" id="2126346"/>
    <lineage>
        <taxon>Bacteria</taxon>
        <taxon>Bacillati</taxon>
        <taxon>Actinomycetota</taxon>
        <taxon>Actinomycetes</taxon>
        <taxon>Kitasatosporales</taxon>
        <taxon>Streptomycetaceae</taxon>
        <taxon>Peterkaempfera</taxon>
    </lineage>
</organism>
<dbReference type="EMBL" id="CP031264">
    <property type="protein sequence ID" value="AXI79663.1"/>
    <property type="molecule type" value="Genomic_DNA"/>
</dbReference>
<reference evidence="2" key="1">
    <citation type="submission" date="2018-07" db="EMBL/GenBank/DDBJ databases">
        <title>Streptacidiphilus bronchialis DSM 106435 chromosome.</title>
        <authorList>
            <person name="Batra D."/>
            <person name="Gulvik C.A."/>
        </authorList>
    </citation>
    <scope>NUCLEOTIDE SEQUENCE [LARGE SCALE GENOMIC DNA]</scope>
    <source>
        <strain evidence="2">DSM 106435</strain>
    </source>
</reference>
<dbReference type="Proteomes" id="UP000249340">
    <property type="component" value="Chromosome"/>
</dbReference>
<dbReference type="GO" id="GO:0016773">
    <property type="term" value="F:phosphotransferase activity, alcohol group as acceptor"/>
    <property type="evidence" value="ECO:0007669"/>
    <property type="project" value="InterPro"/>
</dbReference>
<proteinExistence type="predicted"/>
<sequence length="307" mass="33618">MSSVAITIPERLERNLRAWEGEPGAAWLAAAPTLVAGYLDRWHLTAERIVEPGGQISLVVYVRRADGTPAALKAGLLTVETAEEHAALAHWNGHSAVRMLDADPAHAVLLLERLHGDISLRSLPEAKANLEAASVLQRLWVEPPPDHPFRTVTAYAGSLRDLLRTRRDLPVCAAANALPLIDEALETSAALLASEPERFLLHGDFHHGNVLASDRAPWLAIDPKPLVGERAYDLAWLANDRMETLLGSPGPEAAVRRRLQRLADSVEVDRERLRGWTLFRAVEAGIWSLTVGDTTSAELFLEFAAHT</sequence>
<dbReference type="OrthoDB" id="3638028at2"/>
<evidence type="ECO:0000313" key="2">
    <source>
        <dbReference type="Proteomes" id="UP000249340"/>
    </source>
</evidence>
<dbReference type="GO" id="GO:0019748">
    <property type="term" value="P:secondary metabolic process"/>
    <property type="evidence" value="ECO:0007669"/>
    <property type="project" value="InterPro"/>
</dbReference>
<dbReference type="SUPFAM" id="SSF56112">
    <property type="entry name" value="Protein kinase-like (PK-like)"/>
    <property type="match status" value="1"/>
</dbReference>
<dbReference type="InterPro" id="IPR006748">
    <property type="entry name" value="NH2Glyco/OHUrea_AB-resist_kin"/>
</dbReference>